<reference evidence="3 4" key="1">
    <citation type="submission" date="2017-06" db="EMBL/GenBank/DDBJ databases">
        <title>Genome Sequencing of the methanotroph Methylovulum psychrotolerants str. HV10-M2 isolated from a high-altitude environment.</title>
        <authorList>
            <person name="Mateos-Rivera A."/>
        </authorList>
    </citation>
    <scope>NUCLEOTIDE SEQUENCE [LARGE SCALE GENOMIC DNA]</scope>
    <source>
        <strain evidence="3 4">HV10_M2</strain>
    </source>
</reference>
<dbReference type="NCBIfam" id="NF033564">
    <property type="entry name" value="transpos_ISAs1"/>
    <property type="match status" value="1"/>
</dbReference>
<accession>A0A1Z4C0B2</accession>
<dbReference type="Pfam" id="PF13808">
    <property type="entry name" value="DDE_Tnp_1_assoc"/>
    <property type="match status" value="1"/>
</dbReference>
<dbReference type="GO" id="GO:0003677">
    <property type="term" value="F:DNA binding"/>
    <property type="evidence" value="ECO:0007669"/>
    <property type="project" value="InterPro"/>
</dbReference>
<feature type="domain" description="H repeat-associated protein N-terminal" evidence="2">
    <location>
        <begin position="7"/>
        <end position="93"/>
    </location>
</feature>
<protein>
    <submittedName>
        <fullName evidence="3">ISAs1 family transposase</fullName>
    </submittedName>
</protein>
<dbReference type="EMBL" id="CP022129">
    <property type="protein sequence ID" value="ASF46984.1"/>
    <property type="molecule type" value="Genomic_DNA"/>
</dbReference>
<dbReference type="InterPro" id="IPR051698">
    <property type="entry name" value="Transposase_11-like"/>
</dbReference>
<dbReference type="AlphaFoldDB" id="A0A1Z4C0B2"/>
<feature type="domain" description="Transposase IS4-like" evidence="1">
    <location>
        <begin position="102"/>
        <end position="346"/>
    </location>
</feature>
<dbReference type="RefSeq" id="WP_088619856.1">
    <property type="nucleotide sequence ID" value="NZ_CP022129.1"/>
</dbReference>
<evidence type="ECO:0000259" key="2">
    <source>
        <dbReference type="Pfam" id="PF13808"/>
    </source>
</evidence>
<proteinExistence type="predicted"/>
<dbReference type="PANTHER" id="PTHR30298:SF0">
    <property type="entry name" value="PROTEIN YBFL-RELATED"/>
    <property type="match status" value="1"/>
</dbReference>
<keyword evidence="4" id="KW-1185">Reference proteome</keyword>
<name>A0A1Z4C0B2_9GAMM</name>
<dbReference type="GO" id="GO:0006313">
    <property type="term" value="P:DNA transposition"/>
    <property type="evidence" value="ECO:0007669"/>
    <property type="project" value="InterPro"/>
</dbReference>
<organism evidence="3 4">
    <name type="scientific">Methylovulum psychrotolerans</name>
    <dbReference type="NCBI Taxonomy" id="1704499"/>
    <lineage>
        <taxon>Bacteria</taxon>
        <taxon>Pseudomonadati</taxon>
        <taxon>Pseudomonadota</taxon>
        <taxon>Gammaproteobacteria</taxon>
        <taxon>Methylococcales</taxon>
        <taxon>Methylococcaceae</taxon>
        <taxon>Methylovulum</taxon>
    </lineage>
</organism>
<evidence type="ECO:0000259" key="1">
    <source>
        <dbReference type="Pfam" id="PF01609"/>
    </source>
</evidence>
<dbReference type="Proteomes" id="UP000197019">
    <property type="component" value="Chromosome"/>
</dbReference>
<dbReference type="Pfam" id="PF01609">
    <property type="entry name" value="DDE_Tnp_1"/>
    <property type="match status" value="1"/>
</dbReference>
<gene>
    <name evidence="3" type="ORF">CEK71_13385</name>
</gene>
<evidence type="ECO:0000313" key="3">
    <source>
        <dbReference type="EMBL" id="ASF46984.1"/>
    </source>
</evidence>
<dbReference type="InterPro" id="IPR032806">
    <property type="entry name" value="YbfD_N"/>
</dbReference>
<sequence>MALSLQEAFSTLEDPRIERHKRHQLVDILILTVCAVISGAEGWEAIETFGQEKQAWLRQWIPLANGIPSHDCIARVVSRIVPEQLTGCFIAWAQSVAELSLGEVVAIDGKTARRSSDRKNKLGAIHRVSAWANQAGISPGQVKTGAKSNEITAIPALLDLLEVKGCIITIDAIGCQTGITEKIIEKQADYAIAVKGNQKYLYEAITDYFAQAITADKPELCQLQAHTETYAGHGRIETRRFYLSTCLDTLPDTGKWKGLKGIGMVESERFVNGKMTTERRHYICSLAEVKPFAHAVRGHCTLRGIKGIENSLHWVLDVTFREDDSRIRKGYAPENFNSVRQVAINLLKNEASKLSVKRKRFMSAISDKFREKVVFSL</sequence>
<dbReference type="OrthoDB" id="8001376at2"/>
<dbReference type="GO" id="GO:0004803">
    <property type="term" value="F:transposase activity"/>
    <property type="evidence" value="ECO:0007669"/>
    <property type="project" value="InterPro"/>
</dbReference>
<dbReference type="PANTHER" id="PTHR30298">
    <property type="entry name" value="H REPEAT-ASSOCIATED PREDICTED TRANSPOSASE"/>
    <property type="match status" value="1"/>
</dbReference>
<dbReference type="KEGG" id="mpsy:CEK71_13385"/>
<evidence type="ECO:0000313" key="4">
    <source>
        <dbReference type="Proteomes" id="UP000197019"/>
    </source>
</evidence>
<dbReference type="InterPro" id="IPR047647">
    <property type="entry name" value="ISAs1_transpos"/>
</dbReference>
<dbReference type="InterPro" id="IPR002559">
    <property type="entry name" value="Transposase_11"/>
</dbReference>